<dbReference type="SUPFAM" id="SSF160443">
    <property type="entry name" value="SMR domain-like"/>
    <property type="match status" value="1"/>
</dbReference>
<dbReference type="GO" id="GO:0005524">
    <property type="term" value="F:ATP binding"/>
    <property type="evidence" value="ECO:0007669"/>
    <property type="project" value="UniProtKB-UniRule"/>
</dbReference>
<proteinExistence type="inferred from homology"/>
<dbReference type="InterPro" id="IPR036063">
    <property type="entry name" value="Smr_dom_sf"/>
</dbReference>
<keyword evidence="7 8" id="KW-0238">DNA-binding</keyword>
<keyword evidence="4 8" id="KW-0378">Hydrolase</keyword>
<reference evidence="11 12" key="1">
    <citation type="journal article" date="2011" name="J. Bacteriol.">
        <title>Draft genome sequence of Caloramator australicus strain RC3T, a thermoanaerobe from the Great Artesian Basin of Australia.</title>
        <authorList>
            <person name="Ogg C.D."/>
            <person name="Patel B.K.C."/>
        </authorList>
    </citation>
    <scope>NUCLEOTIDE SEQUENCE [LARGE SCALE GENOMIC DNA]</scope>
    <source>
        <strain evidence="11 12">RC3</strain>
    </source>
</reference>
<dbReference type="InterPro" id="IPR036187">
    <property type="entry name" value="DNA_mismatch_repair_MutS_sf"/>
</dbReference>
<dbReference type="GO" id="GO:0140664">
    <property type="term" value="F:ATP-dependent DNA damage sensor activity"/>
    <property type="evidence" value="ECO:0007669"/>
    <property type="project" value="InterPro"/>
</dbReference>
<dbReference type="GO" id="GO:0072344">
    <property type="term" value="P:rescue of stalled ribosome"/>
    <property type="evidence" value="ECO:0007669"/>
    <property type="project" value="UniProtKB-UniRule"/>
</dbReference>
<protein>
    <recommendedName>
        <fullName evidence="8">Endonuclease MutS2</fullName>
        <ecNumber evidence="8">3.1.-.-</ecNumber>
    </recommendedName>
    <alternativeName>
        <fullName evidence="8">Ribosome-associated protein quality control-upstream factor</fullName>
        <shortName evidence="8">RQC-upstream factor</shortName>
        <shortName evidence="8">RqcU</shortName>
        <ecNumber evidence="8">3.6.4.-</ecNumber>
    </alternativeName>
</protein>
<comment type="similarity">
    <text evidence="8">Belongs to the DNA mismatch repair MutS family. MutS2 subfamily.</text>
</comment>
<dbReference type="GO" id="GO:0043023">
    <property type="term" value="F:ribosomal large subunit binding"/>
    <property type="evidence" value="ECO:0007669"/>
    <property type="project" value="UniProtKB-UniRule"/>
</dbReference>
<dbReference type="SUPFAM" id="SSF48334">
    <property type="entry name" value="DNA repair protein MutS, domain III"/>
    <property type="match status" value="1"/>
</dbReference>
<dbReference type="NCBIfam" id="TIGR01069">
    <property type="entry name" value="mutS2"/>
    <property type="match status" value="1"/>
</dbReference>
<dbReference type="EMBL" id="CAKP01000126">
    <property type="protein sequence ID" value="CCJ34475.1"/>
    <property type="molecule type" value="Genomic_DNA"/>
</dbReference>
<keyword evidence="3 8" id="KW-0547">Nucleotide-binding</keyword>
<evidence type="ECO:0000256" key="4">
    <source>
        <dbReference type="ARBA" id="ARBA00022801"/>
    </source>
</evidence>
<dbReference type="GO" id="GO:0019843">
    <property type="term" value="F:rRNA binding"/>
    <property type="evidence" value="ECO:0007669"/>
    <property type="project" value="UniProtKB-UniRule"/>
</dbReference>
<keyword evidence="9" id="KW-0175">Coiled coil</keyword>
<evidence type="ECO:0000256" key="5">
    <source>
        <dbReference type="ARBA" id="ARBA00022840"/>
    </source>
</evidence>
<dbReference type="Proteomes" id="UP000007652">
    <property type="component" value="Unassembled WGS sequence"/>
</dbReference>
<comment type="caution">
    <text evidence="11">The sequence shown here is derived from an EMBL/GenBank/DDBJ whole genome shotgun (WGS) entry which is preliminary data.</text>
</comment>
<dbReference type="InterPro" id="IPR000432">
    <property type="entry name" value="DNA_mismatch_repair_MutS_C"/>
</dbReference>
<evidence type="ECO:0000256" key="2">
    <source>
        <dbReference type="ARBA" id="ARBA00022730"/>
    </source>
</evidence>
<keyword evidence="5 8" id="KW-0067">ATP-binding</keyword>
<dbReference type="AlphaFoldDB" id="I7LKH7"/>
<organism evidence="11 12">
    <name type="scientific">Caloramator australicus RC3</name>
    <dbReference type="NCBI Taxonomy" id="857293"/>
    <lineage>
        <taxon>Bacteria</taxon>
        <taxon>Bacillati</taxon>
        <taxon>Bacillota</taxon>
        <taxon>Clostridia</taxon>
        <taxon>Eubacteriales</taxon>
        <taxon>Clostridiaceae</taxon>
        <taxon>Caloramator</taxon>
    </lineage>
</organism>
<dbReference type="InterPro" id="IPR045076">
    <property type="entry name" value="MutS"/>
</dbReference>
<gene>
    <name evidence="8" type="primary">mutS2</name>
    <name evidence="8" type="synonym">rqcU</name>
    <name evidence="11" type="ORF">CAAU_2392</name>
</gene>
<feature type="coiled-coil region" evidence="9">
    <location>
        <begin position="227"/>
        <end position="262"/>
    </location>
</feature>
<dbReference type="InterPro" id="IPR007696">
    <property type="entry name" value="DNA_mismatch_repair_MutS_core"/>
</dbReference>
<dbReference type="EC" id="3.1.-.-" evidence="8"/>
<dbReference type="RefSeq" id="WP_008909724.1">
    <property type="nucleotide sequence ID" value="NZ_CAKP01000126.1"/>
</dbReference>
<keyword evidence="1 8" id="KW-0540">Nuclease</keyword>
<dbReference type="GO" id="GO:0016887">
    <property type="term" value="F:ATP hydrolysis activity"/>
    <property type="evidence" value="ECO:0007669"/>
    <property type="project" value="InterPro"/>
</dbReference>
<dbReference type="HAMAP" id="MF_00092">
    <property type="entry name" value="MutS2"/>
    <property type="match status" value="1"/>
</dbReference>
<dbReference type="PANTHER" id="PTHR48466:SF2">
    <property type="entry name" value="OS10G0509000 PROTEIN"/>
    <property type="match status" value="1"/>
</dbReference>
<dbReference type="Gene3D" id="3.30.1370.110">
    <property type="match status" value="1"/>
</dbReference>
<evidence type="ECO:0000256" key="3">
    <source>
        <dbReference type="ARBA" id="ARBA00022741"/>
    </source>
</evidence>
<dbReference type="eggNOG" id="COG1193">
    <property type="taxonomic scope" value="Bacteria"/>
</dbReference>
<dbReference type="SUPFAM" id="SSF52540">
    <property type="entry name" value="P-loop containing nucleoside triphosphate hydrolases"/>
    <property type="match status" value="1"/>
</dbReference>
<dbReference type="GO" id="GO:0006298">
    <property type="term" value="P:mismatch repair"/>
    <property type="evidence" value="ECO:0007669"/>
    <property type="project" value="InterPro"/>
</dbReference>
<dbReference type="SMART" id="SM00534">
    <property type="entry name" value="MUTSac"/>
    <property type="match status" value="1"/>
</dbReference>
<evidence type="ECO:0000256" key="9">
    <source>
        <dbReference type="SAM" id="Coils"/>
    </source>
</evidence>
<comment type="function">
    <text evidence="8">Acts as a ribosome collision sensor, splitting the ribosome into its 2 subunits. Detects stalled/collided 70S ribosomes which it binds and splits by an ATP-hydrolysis driven conformational change. Acts upstream of the ribosome quality control system (RQC), a ribosome-associated complex that mediates the extraction of incompletely synthesized nascent chains from stalled ribosomes and their subsequent degradation. Probably generates substrates for RQC.</text>
</comment>
<accession>I7LKH7</accession>
<evidence type="ECO:0000313" key="12">
    <source>
        <dbReference type="Proteomes" id="UP000007652"/>
    </source>
</evidence>
<dbReference type="Gene3D" id="3.40.50.300">
    <property type="entry name" value="P-loop containing nucleotide triphosphate hydrolases"/>
    <property type="match status" value="1"/>
</dbReference>
<dbReference type="InterPro" id="IPR002625">
    <property type="entry name" value="Smr_dom"/>
</dbReference>
<dbReference type="SMART" id="SM00463">
    <property type="entry name" value="SMR"/>
    <property type="match status" value="1"/>
</dbReference>
<dbReference type="PROSITE" id="PS50828">
    <property type="entry name" value="SMR"/>
    <property type="match status" value="1"/>
</dbReference>
<evidence type="ECO:0000256" key="1">
    <source>
        <dbReference type="ARBA" id="ARBA00022722"/>
    </source>
</evidence>
<comment type="subunit">
    <text evidence="8">Homodimer. Binds to stalled ribosomes, contacting rRNA.</text>
</comment>
<dbReference type="GO" id="GO:0004519">
    <property type="term" value="F:endonuclease activity"/>
    <property type="evidence" value="ECO:0007669"/>
    <property type="project" value="UniProtKB-UniRule"/>
</dbReference>
<feature type="coiled-coil region" evidence="9">
    <location>
        <begin position="506"/>
        <end position="627"/>
    </location>
</feature>
<dbReference type="InterPro" id="IPR005747">
    <property type="entry name" value="MutS2"/>
</dbReference>
<dbReference type="GO" id="GO:0030983">
    <property type="term" value="F:mismatched DNA binding"/>
    <property type="evidence" value="ECO:0007669"/>
    <property type="project" value="InterPro"/>
</dbReference>
<dbReference type="FunFam" id="3.40.50.300:FF:000830">
    <property type="entry name" value="Endonuclease MutS2"/>
    <property type="match status" value="1"/>
</dbReference>
<feature type="binding site" evidence="8">
    <location>
        <begin position="332"/>
        <end position="339"/>
    </location>
    <ligand>
        <name>ATP</name>
        <dbReference type="ChEBI" id="CHEBI:30616"/>
    </ligand>
</feature>
<dbReference type="STRING" id="857293.CAAU_2392"/>
<dbReference type="PANTHER" id="PTHR48466">
    <property type="entry name" value="OS10G0509000 PROTEIN-RELATED"/>
    <property type="match status" value="1"/>
</dbReference>
<dbReference type="Pfam" id="PF00488">
    <property type="entry name" value="MutS_V"/>
    <property type="match status" value="1"/>
</dbReference>
<dbReference type="GO" id="GO:0045910">
    <property type="term" value="P:negative regulation of DNA recombination"/>
    <property type="evidence" value="ECO:0007669"/>
    <property type="project" value="InterPro"/>
</dbReference>
<dbReference type="Pfam" id="PF01713">
    <property type="entry name" value="Smr"/>
    <property type="match status" value="1"/>
</dbReference>
<dbReference type="PIRSF" id="PIRSF005814">
    <property type="entry name" value="MutS_YshD"/>
    <property type="match status" value="1"/>
</dbReference>
<keyword evidence="12" id="KW-1185">Reference proteome</keyword>
<feature type="domain" description="Smr" evidence="10">
    <location>
        <begin position="713"/>
        <end position="788"/>
    </location>
</feature>
<evidence type="ECO:0000313" key="11">
    <source>
        <dbReference type="EMBL" id="CCJ34475.1"/>
    </source>
</evidence>
<dbReference type="InterPro" id="IPR046893">
    <property type="entry name" value="MSSS"/>
</dbReference>
<keyword evidence="2 8" id="KW-0699">rRNA-binding</keyword>
<dbReference type="InterPro" id="IPR027417">
    <property type="entry name" value="P-loop_NTPase"/>
</dbReference>
<dbReference type="EC" id="3.6.4.-" evidence="8"/>
<dbReference type="SMART" id="SM00533">
    <property type="entry name" value="MUTSd"/>
    <property type="match status" value="1"/>
</dbReference>
<evidence type="ECO:0000256" key="6">
    <source>
        <dbReference type="ARBA" id="ARBA00022884"/>
    </source>
</evidence>
<keyword evidence="6 8" id="KW-0694">RNA-binding</keyword>
<dbReference type="Pfam" id="PF20297">
    <property type="entry name" value="MSSS"/>
    <property type="match status" value="1"/>
</dbReference>
<dbReference type="PROSITE" id="PS00486">
    <property type="entry name" value="DNA_MISMATCH_REPAIR_2"/>
    <property type="match status" value="1"/>
</dbReference>
<name>I7LKH7_9CLOT</name>
<evidence type="ECO:0000256" key="8">
    <source>
        <dbReference type="HAMAP-Rule" id="MF_00092"/>
    </source>
</evidence>
<evidence type="ECO:0000259" key="10">
    <source>
        <dbReference type="PROSITE" id="PS50828"/>
    </source>
</evidence>
<comment type="function">
    <text evidence="8">Endonuclease that is involved in the suppression of homologous recombination and thus may have a key role in the control of bacterial genetic diversity.</text>
</comment>
<keyword evidence="8" id="KW-0255">Endonuclease</keyword>
<evidence type="ECO:0000256" key="7">
    <source>
        <dbReference type="ARBA" id="ARBA00023125"/>
    </source>
</evidence>
<sequence>MNEKTFRVLEYNKIIEMLSKRAVSSKGRKMCEELLPTSNLLEVEDRLRETKEAYDVVLKWGSLPLEGVKDIEDSVKRAKMGFTLTPSELLRVSDILRVTKRLKSFFADGAKKENYPIINEIIESLFYIKSLEEDIERAIVSEEEIDDRASEKLYSIRRAIKDKNQRVKEKLQSMLHSLSKYLQEPIITMRNGRYVIPVKSEFKGSVAGLVHDQSASGSTLFIEPMPIVELNNEIRELELKEKVEIERILKELSEKVAKNSEELLHDNENIAYLDFLMAKAKFGLDLDASIPEVNDKGIINMKRARHPLIDKEKVVPIDIRLGQNYNALVITGPNTGGKTVTLKTTGLLTLMAMAGLAIPCSDGSTVSVFNKVFADIGDEQSIEQSLSTFSSHMKNIINIVKEADEKSLILVDELGAGTDPSEGAALAMSLLEYFYKKGAKLVATTHYSEIKVFAMEKEGFENASVEFDVETLRPTYRLLIGIPGKSNAFEISKRLGLDEGIINRAREFISKDVAKFEDVIQSLQNKTLLLEREIDEVQKIKRENLELKKEYSEKKYKLESQRDKEIKKAQEEARRIIRQAKEEADAILKELNELRKRALEAESIREAEEARKKLKNKLDAMSSKEEEVIVKDGMIEARDVKVGDEVYVSTVSAKGTVLSLPDAKGEVLVQIGVMKMSVPLDKLFIEEKGKKQAQKLGTTKIIKEKAENISTSIDLRGQTIDEALYNLDKYLDDAFLSGLTKVTIIHGKGTGALREGIQRALRSHSHVKSFRLGDFSEGGSGVTIVELK</sequence>
<dbReference type="OrthoDB" id="9808166at2"/>